<keyword evidence="6" id="KW-0560">Oxidoreductase</keyword>
<dbReference type="PROSITE" id="PS51085">
    <property type="entry name" value="2FE2S_FER_2"/>
    <property type="match status" value="1"/>
</dbReference>
<feature type="domain" description="FAD-binding FR-type" evidence="10">
    <location>
        <begin position="490"/>
        <end position="594"/>
    </location>
</feature>
<evidence type="ECO:0000259" key="9">
    <source>
        <dbReference type="PROSITE" id="PS51085"/>
    </source>
</evidence>
<dbReference type="InterPro" id="IPR012675">
    <property type="entry name" value="Beta-grasp_dom_sf"/>
</dbReference>
<dbReference type="InterPro" id="IPR001041">
    <property type="entry name" value="2Fe-2S_ferredoxin-type"/>
</dbReference>
<protein>
    <submittedName>
        <fullName evidence="11">2Fe-2S iron-sulfur cluster-binding protein</fullName>
    </submittedName>
</protein>
<keyword evidence="7" id="KW-0408">Iron</keyword>
<dbReference type="PANTHER" id="PTHR47354">
    <property type="entry name" value="NADH OXIDOREDUCTASE HCR"/>
    <property type="match status" value="1"/>
</dbReference>
<feature type="domain" description="2Fe-2S ferredoxin-type" evidence="9">
    <location>
        <begin position="746"/>
        <end position="837"/>
    </location>
</feature>
<evidence type="ECO:0000256" key="8">
    <source>
        <dbReference type="ARBA" id="ARBA00023014"/>
    </source>
</evidence>
<dbReference type="InterPro" id="IPR036010">
    <property type="entry name" value="2Fe-2S_ferredoxin-like_sf"/>
</dbReference>
<keyword evidence="4" id="KW-0479">Metal-binding</keyword>
<keyword evidence="12" id="KW-1185">Reference proteome</keyword>
<evidence type="ECO:0000256" key="1">
    <source>
        <dbReference type="ARBA" id="ARBA00001974"/>
    </source>
</evidence>
<name>A0ABV3F4M1_9NOCA</name>
<dbReference type="Pfam" id="PF00175">
    <property type="entry name" value="NAD_binding_1"/>
    <property type="match status" value="1"/>
</dbReference>
<keyword evidence="8" id="KW-0411">Iron-sulfur</keyword>
<dbReference type="Gene3D" id="3.10.20.30">
    <property type="match status" value="1"/>
</dbReference>
<evidence type="ECO:0000256" key="3">
    <source>
        <dbReference type="ARBA" id="ARBA00022714"/>
    </source>
</evidence>
<dbReference type="SUPFAM" id="SSF51905">
    <property type="entry name" value="FAD/NAD(P)-binding domain"/>
    <property type="match status" value="1"/>
</dbReference>
<comment type="caution">
    <text evidence="11">The sequence shown here is derived from an EMBL/GenBank/DDBJ whole genome shotgun (WGS) entry which is preliminary data.</text>
</comment>
<dbReference type="EMBL" id="JBFAIH010000003">
    <property type="protein sequence ID" value="MEV0362652.1"/>
    <property type="molecule type" value="Genomic_DNA"/>
</dbReference>
<dbReference type="Gene3D" id="3.40.50.80">
    <property type="entry name" value="Nucleotide-binding domain of ferredoxin-NADP reductase (FNR) module"/>
    <property type="match status" value="1"/>
</dbReference>
<gene>
    <name evidence="11" type="ORF">AB0H72_08110</name>
</gene>
<evidence type="ECO:0000256" key="2">
    <source>
        <dbReference type="ARBA" id="ARBA00022630"/>
    </source>
</evidence>
<evidence type="ECO:0000313" key="12">
    <source>
        <dbReference type="Proteomes" id="UP001551658"/>
    </source>
</evidence>
<dbReference type="PANTHER" id="PTHR47354:SF8">
    <property type="entry name" value="1,2-PHENYLACETYL-COA EPOXIDASE, SUBUNIT E"/>
    <property type="match status" value="1"/>
</dbReference>
<dbReference type="Gene3D" id="3.50.50.60">
    <property type="entry name" value="FAD/NAD(P)-binding domain"/>
    <property type="match status" value="1"/>
</dbReference>
<dbReference type="SUPFAM" id="SSF54292">
    <property type="entry name" value="2Fe-2S ferredoxin-like"/>
    <property type="match status" value="1"/>
</dbReference>
<dbReference type="InterPro" id="IPR050415">
    <property type="entry name" value="MRET"/>
</dbReference>
<evidence type="ECO:0000256" key="4">
    <source>
        <dbReference type="ARBA" id="ARBA00022723"/>
    </source>
</evidence>
<evidence type="ECO:0000256" key="5">
    <source>
        <dbReference type="ARBA" id="ARBA00022827"/>
    </source>
</evidence>
<dbReference type="InterPro" id="IPR017938">
    <property type="entry name" value="Riboflavin_synthase-like_b-brl"/>
</dbReference>
<dbReference type="RefSeq" id="WP_357975538.1">
    <property type="nucleotide sequence ID" value="NZ_JBFAIH010000003.1"/>
</dbReference>
<sequence>MTGYAEARPPGRGRAVVLGASMGGLLAARVLSESFAEVVVIERDDLSAPGDRQGVPQGRHVHALLARGRQILEELFPGLTAQLLADGAVECRSLTEMRMTVAGHTLRQSDSGYSLLQASRPFLEWRVRERVRALTGVRLIDNTAAEHLLTDATRDRVTGVRVTGRDIPADLVVSSTGRHGPVGDWLADLGYERPAEEGVRIDMKYASRYLRLPAGSAPADKEIVIANQNPARGLALFAVEDGQHILTLIGYGKDHPPTEPDGFWRFASSVAPADLRPALLDAEPLTGIATYRYPANQRRRYERLDRFPAGLLVFGDAVCSFSPAFGQGMTVSALQALRLRAVLAGGDHDLPRRWFRAVAAAIDDAWALTALFDLAMPHVDAAGRPALRALGPVAGLAMAAGERDAAIGWQISRIAGLLDPPTALLRPDLLARTALTLGGIGLRSLPRPGMSPAAPALGGLGLRGLSRPGARHGAPGPAARFDPLPPGPARGFHRLTVRSVVYDTPGSAIVEFEVPARLRSRFEFAAGQHVVIRGTHDGEPIRRSYSLCDEAGSDRVRIALRRHERGAFSSHVFERRITGTALYVSEPAGTFTPDLDPTARHRYAAVAAGSGITPIVSIVATVLAAEPYSTVTLHYGSRDHTHIMLAARIRELMDRYPGRLRVVHHLSRQRAGLRPDPQGPAHRYRRIDPVEIARTDADRWFLCGPKALVAATVTALGARGVDRSRIRTELFETRAPRPPRTSGTSSRVTLTGYGEPLEFAMPREHTILDAALTRREDLPYSCLGGSCGTCLATLESGEVEMDTDPLSALTAADRTAGRILPCLARPVTPDVTLRFGG</sequence>
<organism evidence="11 12">
    <name type="scientific">Nocardia fusca</name>
    <dbReference type="NCBI Taxonomy" id="941183"/>
    <lineage>
        <taxon>Bacteria</taxon>
        <taxon>Bacillati</taxon>
        <taxon>Actinomycetota</taxon>
        <taxon>Actinomycetes</taxon>
        <taxon>Mycobacteriales</taxon>
        <taxon>Nocardiaceae</taxon>
        <taxon>Nocardia</taxon>
    </lineage>
</organism>
<dbReference type="InterPro" id="IPR006058">
    <property type="entry name" value="2Fe2S_fd_BS"/>
</dbReference>
<dbReference type="Pfam" id="PF00970">
    <property type="entry name" value="FAD_binding_6"/>
    <property type="match status" value="1"/>
</dbReference>
<evidence type="ECO:0000313" key="11">
    <source>
        <dbReference type="EMBL" id="MEV0362652.1"/>
    </source>
</evidence>
<dbReference type="InterPro" id="IPR001433">
    <property type="entry name" value="OxRdtase_FAD/NAD-bd"/>
</dbReference>
<evidence type="ECO:0000256" key="7">
    <source>
        <dbReference type="ARBA" id="ARBA00023004"/>
    </source>
</evidence>
<dbReference type="SUPFAM" id="SSF52343">
    <property type="entry name" value="Ferredoxin reductase-like, C-terminal NADP-linked domain"/>
    <property type="match status" value="1"/>
</dbReference>
<dbReference type="InterPro" id="IPR002938">
    <property type="entry name" value="FAD-bd"/>
</dbReference>
<evidence type="ECO:0000256" key="6">
    <source>
        <dbReference type="ARBA" id="ARBA00023002"/>
    </source>
</evidence>
<dbReference type="CDD" id="cd00207">
    <property type="entry name" value="fer2"/>
    <property type="match status" value="1"/>
</dbReference>
<proteinExistence type="predicted"/>
<evidence type="ECO:0000259" key="10">
    <source>
        <dbReference type="PROSITE" id="PS51384"/>
    </source>
</evidence>
<dbReference type="Gene3D" id="2.40.30.10">
    <property type="entry name" value="Translation factors"/>
    <property type="match status" value="1"/>
</dbReference>
<keyword evidence="5" id="KW-0274">FAD</keyword>
<dbReference type="PRINTS" id="PR00410">
    <property type="entry name" value="PHEHYDRXLASE"/>
</dbReference>
<dbReference type="PROSITE" id="PS51384">
    <property type="entry name" value="FAD_FR"/>
    <property type="match status" value="1"/>
</dbReference>
<dbReference type="Proteomes" id="UP001551658">
    <property type="component" value="Unassembled WGS sequence"/>
</dbReference>
<dbReference type="Pfam" id="PF01494">
    <property type="entry name" value="FAD_binding_3"/>
    <property type="match status" value="1"/>
</dbReference>
<dbReference type="Pfam" id="PF00111">
    <property type="entry name" value="Fer2"/>
    <property type="match status" value="1"/>
</dbReference>
<dbReference type="InterPro" id="IPR039261">
    <property type="entry name" value="FNR_nucleotide-bd"/>
</dbReference>
<dbReference type="CDD" id="cd06214">
    <property type="entry name" value="PA_degradation_oxidoreductase_like"/>
    <property type="match status" value="1"/>
</dbReference>
<reference evidence="11 12" key="1">
    <citation type="submission" date="2024-06" db="EMBL/GenBank/DDBJ databases">
        <title>The Natural Products Discovery Center: Release of the First 8490 Sequenced Strains for Exploring Actinobacteria Biosynthetic Diversity.</title>
        <authorList>
            <person name="Kalkreuter E."/>
            <person name="Kautsar S.A."/>
            <person name="Yang D."/>
            <person name="Bader C.D."/>
            <person name="Teijaro C.N."/>
            <person name="Fluegel L."/>
            <person name="Davis C.M."/>
            <person name="Simpson J.R."/>
            <person name="Lauterbach L."/>
            <person name="Steele A.D."/>
            <person name="Gui C."/>
            <person name="Meng S."/>
            <person name="Li G."/>
            <person name="Viehrig K."/>
            <person name="Ye F."/>
            <person name="Su P."/>
            <person name="Kiefer A.F."/>
            <person name="Nichols A."/>
            <person name="Cepeda A.J."/>
            <person name="Yan W."/>
            <person name="Fan B."/>
            <person name="Jiang Y."/>
            <person name="Adhikari A."/>
            <person name="Zheng C.-J."/>
            <person name="Schuster L."/>
            <person name="Cowan T.M."/>
            <person name="Smanski M.J."/>
            <person name="Chevrette M.G."/>
            <person name="De Carvalho L.P.S."/>
            <person name="Shen B."/>
        </authorList>
    </citation>
    <scope>NUCLEOTIDE SEQUENCE [LARGE SCALE GENOMIC DNA]</scope>
    <source>
        <strain evidence="11 12">NPDC050671</strain>
    </source>
</reference>
<accession>A0ABV3F4M1</accession>
<dbReference type="InterPro" id="IPR036188">
    <property type="entry name" value="FAD/NAD-bd_sf"/>
</dbReference>
<dbReference type="InterPro" id="IPR017927">
    <property type="entry name" value="FAD-bd_FR_type"/>
</dbReference>
<dbReference type="SUPFAM" id="SSF63380">
    <property type="entry name" value="Riboflavin synthase domain-like"/>
    <property type="match status" value="1"/>
</dbReference>
<dbReference type="InterPro" id="IPR008333">
    <property type="entry name" value="Cbr1-like_FAD-bd_dom"/>
</dbReference>
<keyword evidence="2" id="KW-0285">Flavoprotein</keyword>
<dbReference type="PROSITE" id="PS00197">
    <property type="entry name" value="2FE2S_FER_1"/>
    <property type="match status" value="1"/>
</dbReference>
<keyword evidence="3" id="KW-0001">2Fe-2S</keyword>
<comment type="cofactor">
    <cofactor evidence="1">
        <name>FAD</name>
        <dbReference type="ChEBI" id="CHEBI:57692"/>
    </cofactor>
</comment>